<accession>A0A1X1TJY1</accession>
<dbReference type="AlphaFoldDB" id="A0A1X1TJY1"/>
<name>A0A1X1TJY1_9MYCO</name>
<dbReference type="EC" id="2.7.1.175" evidence="4"/>
<protein>
    <recommendedName>
        <fullName evidence="5">Maltokinase</fullName>
        <ecNumber evidence="4">2.7.1.175</ecNumber>
    </recommendedName>
    <alternativeName>
        <fullName evidence="13">Maltose-1-phosphate synthase</fullName>
    </alternativeName>
</protein>
<evidence type="ECO:0000256" key="6">
    <source>
        <dbReference type="ARBA" id="ARBA00022600"/>
    </source>
</evidence>
<evidence type="ECO:0000256" key="3">
    <source>
        <dbReference type="ARBA" id="ARBA00011245"/>
    </source>
</evidence>
<evidence type="ECO:0000256" key="4">
    <source>
        <dbReference type="ARBA" id="ARBA00011962"/>
    </source>
</evidence>
<gene>
    <name evidence="15" type="primary">mak</name>
    <name evidence="15" type="ORF">MCNS_56390</name>
</gene>
<dbReference type="EMBL" id="AP022613">
    <property type="protein sequence ID" value="BBZ42576.1"/>
    <property type="molecule type" value="Genomic_DNA"/>
</dbReference>
<evidence type="ECO:0000256" key="11">
    <source>
        <dbReference type="ARBA" id="ARBA00023056"/>
    </source>
</evidence>
<comment type="similarity">
    <text evidence="2">Belongs to the aminoglycoside phosphotransferase family.</text>
</comment>
<comment type="subunit">
    <text evidence="3">Monomer.</text>
</comment>
<proteinExistence type="inferred from homology"/>
<dbReference type="Pfam" id="PF18085">
    <property type="entry name" value="Mak_N_cap"/>
    <property type="match status" value="1"/>
</dbReference>
<keyword evidence="16" id="KW-1185">Reference proteome</keyword>
<comment type="pathway">
    <text evidence="1">Glycan biosynthesis; glycogen biosynthesis.</text>
</comment>
<dbReference type="RefSeq" id="WP_085231890.1">
    <property type="nucleotide sequence ID" value="NZ_AP022613.1"/>
</dbReference>
<sequence>MTSPAEHPAKLPWSEWLPQQRWYAGRNRELSAAEPAVVVPLRDDLDLVLVDAEYTDGSAERYQVIVGWDSAPVSEYSTVATIGAAGDHTGFDALYAPDAPQFLLSLMDTSAVRTGSEVSDIEVVFGKEPDVELPLESEPHVSDAEQSNTSVIFDRRAIFKVFRRVSEGINPDIELNRVLARAGNPHVARLFGTYEIAAADADKVCPLGMVTEFAANAAEGWAMATASLRDLFAEGDLYAHEVGGDFAGESYRLGEAVASVHATLAECLGTAQTTFPVDNVLARLSSTAAIVPELGEYVPTVEERFQKLANETITVQRVHGDLHLGQVLRTPESWLLIDFEGEPGQPLVERRAPDSPLRDVAGVLRSFEYAAYGPLVDKGLDQAPDKQRAARAREWVERNRTAFCDGYAAASGVDPRDSALLLAAYELDKAVYETGYEARHRPGWLPIPLRSIARLTAV</sequence>
<evidence type="ECO:0000313" key="16">
    <source>
        <dbReference type="Proteomes" id="UP000467385"/>
    </source>
</evidence>
<dbReference type="Proteomes" id="UP000467385">
    <property type="component" value="Chromosome"/>
</dbReference>
<dbReference type="SUPFAM" id="SSF56112">
    <property type="entry name" value="Protein kinase-like (PK-like)"/>
    <property type="match status" value="1"/>
</dbReference>
<dbReference type="OrthoDB" id="3787729at2"/>
<keyword evidence="9 15" id="KW-0418">Kinase</keyword>
<evidence type="ECO:0000256" key="7">
    <source>
        <dbReference type="ARBA" id="ARBA00022679"/>
    </source>
</evidence>
<evidence type="ECO:0000256" key="5">
    <source>
        <dbReference type="ARBA" id="ARBA00013882"/>
    </source>
</evidence>
<dbReference type="FunFam" id="3.90.1200.10:FF:000010">
    <property type="entry name" value="Maltokinase"/>
    <property type="match status" value="1"/>
</dbReference>
<evidence type="ECO:0000313" key="15">
    <source>
        <dbReference type="EMBL" id="BBZ42576.1"/>
    </source>
</evidence>
<dbReference type="GO" id="GO:0005992">
    <property type="term" value="P:trehalose biosynthetic process"/>
    <property type="evidence" value="ECO:0007669"/>
    <property type="project" value="UniProtKB-ARBA"/>
</dbReference>
<reference evidence="15 16" key="1">
    <citation type="journal article" date="2019" name="Emerg. Microbes Infect.">
        <title>Comprehensive subspecies identification of 175 nontuberculous mycobacteria species based on 7547 genomic profiles.</title>
        <authorList>
            <person name="Matsumoto Y."/>
            <person name="Kinjo T."/>
            <person name="Motooka D."/>
            <person name="Nabeya D."/>
            <person name="Jung N."/>
            <person name="Uechi K."/>
            <person name="Horii T."/>
            <person name="Iida T."/>
            <person name="Fujita J."/>
            <person name="Nakamura S."/>
        </authorList>
    </citation>
    <scope>NUCLEOTIDE SEQUENCE [LARGE SCALE GENOMIC DNA]</scope>
    <source>
        <strain evidence="15 16">JCM 14738</strain>
    </source>
</reference>
<evidence type="ECO:0000256" key="12">
    <source>
        <dbReference type="ARBA" id="ARBA00023277"/>
    </source>
</evidence>
<dbReference type="InterPro" id="IPR011009">
    <property type="entry name" value="Kinase-like_dom_sf"/>
</dbReference>
<dbReference type="Gene3D" id="3.90.1200.10">
    <property type="match status" value="1"/>
</dbReference>
<dbReference type="UniPathway" id="UPA00164"/>
<comment type="catalytic activity">
    <reaction evidence="14">
        <text>D-maltose + ATP = alpha-maltose 1-phosphate + ADP + H(+)</text>
        <dbReference type="Rhea" id="RHEA:31915"/>
        <dbReference type="ChEBI" id="CHEBI:15378"/>
        <dbReference type="ChEBI" id="CHEBI:17306"/>
        <dbReference type="ChEBI" id="CHEBI:30616"/>
        <dbReference type="ChEBI" id="CHEBI:63576"/>
        <dbReference type="ChEBI" id="CHEBI:456216"/>
        <dbReference type="EC" id="2.7.1.175"/>
    </reaction>
</comment>
<evidence type="ECO:0000256" key="2">
    <source>
        <dbReference type="ARBA" id="ARBA00006219"/>
    </source>
</evidence>
<evidence type="ECO:0000256" key="1">
    <source>
        <dbReference type="ARBA" id="ARBA00004964"/>
    </source>
</evidence>
<keyword evidence="8" id="KW-0547">Nucleotide-binding</keyword>
<organism evidence="15 16">
    <name type="scientific">Mycobacterium conspicuum</name>
    <dbReference type="NCBI Taxonomy" id="44010"/>
    <lineage>
        <taxon>Bacteria</taxon>
        <taxon>Bacillati</taxon>
        <taxon>Actinomycetota</taxon>
        <taxon>Actinomycetes</taxon>
        <taxon>Mycobacteriales</taxon>
        <taxon>Mycobacteriaceae</taxon>
        <taxon>Mycobacterium</taxon>
    </lineage>
</organism>
<keyword evidence="7" id="KW-0808">Transferase</keyword>
<dbReference type="InterPro" id="IPR040999">
    <property type="entry name" value="Mak_N_cap"/>
</dbReference>
<dbReference type="GO" id="GO:0005978">
    <property type="term" value="P:glycogen biosynthetic process"/>
    <property type="evidence" value="ECO:0007669"/>
    <property type="project" value="UniProtKB-UniPathway"/>
</dbReference>
<dbReference type="GO" id="GO:0005524">
    <property type="term" value="F:ATP binding"/>
    <property type="evidence" value="ECO:0007669"/>
    <property type="project" value="UniProtKB-KW"/>
</dbReference>
<evidence type="ECO:0000256" key="8">
    <source>
        <dbReference type="ARBA" id="ARBA00022741"/>
    </source>
</evidence>
<evidence type="ECO:0000256" key="9">
    <source>
        <dbReference type="ARBA" id="ARBA00022777"/>
    </source>
</evidence>
<evidence type="ECO:0000256" key="14">
    <source>
        <dbReference type="ARBA" id="ARBA00049067"/>
    </source>
</evidence>
<keyword evidence="12" id="KW-0119">Carbohydrate metabolism</keyword>
<evidence type="ECO:0000256" key="10">
    <source>
        <dbReference type="ARBA" id="ARBA00022840"/>
    </source>
</evidence>
<evidence type="ECO:0000256" key="13">
    <source>
        <dbReference type="ARBA" id="ARBA00031251"/>
    </source>
</evidence>
<dbReference type="GO" id="GO:0016301">
    <property type="term" value="F:kinase activity"/>
    <property type="evidence" value="ECO:0007669"/>
    <property type="project" value="UniProtKB-KW"/>
</dbReference>
<keyword evidence="11" id="KW-0320">Glycogen biosynthesis</keyword>
<keyword evidence="10" id="KW-0067">ATP-binding</keyword>
<dbReference type="STRING" id="44010.AWC00_06780"/>
<dbReference type="GO" id="GO:0046835">
    <property type="term" value="P:carbohydrate phosphorylation"/>
    <property type="evidence" value="ECO:0007669"/>
    <property type="project" value="UniProtKB-ARBA"/>
</dbReference>
<keyword evidence="6" id="KW-0321">Glycogen metabolism</keyword>